<protein>
    <recommendedName>
        <fullName evidence="1">F-box domain-containing protein</fullName>
    </recommendedName>
</protein>
<dbReference type="InterPro" id="IPR050796">
    <property type="entry name" value="SCF_F-box_component"/>
</dbReference>
<dbReference type="InterPro" id="IPR036047">
    <property type="entry name" value="F-box-like_dom_sf"/>
</dbReference>
<gene>
    <name evidence="2" type="ORF">T459_26912</name>
</gene>
<organism evidence="2 3">
    <name type="scientific">Capsicum annuum</name>
    <name type="common">Capsicum pepper</name>
    <dbReference type="NCBI Taxonomy" id="4072"/>
    <lineage>
        <taxon>Eukaryota</taxon>
        <taxon>Viridiplantae</taxon>
        <taxon>Streptophyta</taxon>
        <taxon>Embryophyta</taxon>
        <taxon>Tracheophyta</taxon>
        <taxon>Spermatophyta</taxon>
        <taxon>Magnoliopsida</taxon>
        <taxon>eudicotyledons</taxon>
        <taxon>Gunneridae</taxon>
        <taxon>Pentapetalae</taxon>
        <taxon>asterids</taxon>
        <taxon>lamiids</taxon>
        <taxon>Solanales</taxon>
        <taxon>Solanaceae</taxon>
        <taxon>Solanoideae</taxon>
        <taxon>Capsiceae</taxon>
        <taxon>Capsicum</taxon>
    </lineage>
</organism>
<dbReference type="Pfam" id="PF00646">
    <property type="entry name" value="F-box"/>
    <property type="match status" value="1"/>
</dbReference>
<dbReference type="SUPFAM" id="SSF81383">
    <property type="entry name" value="F-box domain"/>
    <property type="match status" value="1"/>
</dbReference>
<dbReference type="PANTHER" id="PTHR31672">
    <property type="entry name" value="BNACNNG10540D PROTEIN"/>
    <property type="match status" value="1"/>
</dbReference>
<reference evidence="2 3" key="1">
    <citation type="journal article" date="2014" name="Nat. Genet.">
        <title>Genome sequence of the hot pepper provides insights into the evolution of pungency in Capsicum species.</title>
        <authorList>
            <person name="Kim S."/>
            <person name="Park M."/>
            <person name="Yeom S.I."/>
            <person name="Kim Y.M."/>
            <person name="Lee J.M."/>
            <person name="Lee H.A."/>
            <person name="Seo E."/>
            <person name="Choi J."/>
            <person name="Cheong K."/>
            <person name="Kim K.T."/>
            <person name="Jung K."/>
            <person name="Lee G.W."/>
            <person name="Oh S.K."/>
            <person name="Bae C."/>
            <person name="Kim S.B."/>
            <person name="Lee H.Y."/>
            <person name="Kim S.Y."/>
            <person name="Kim M.S."/>
            <person name="Kang B.C."/>
            <person name="Jo Y.D."/>
            <person name="Yang H.B."/>
            <person name="Jeong H.J."/>
            <person name="Kang W.H."/>
            <person name="Kwon J.K."/>
            <person name="Shin C."/>
            <person name="Lim J.Y."/>
            <person name="Park J.H."/>
            <person name="Huh J.H."/>
            <person name="Kim J.S."/>
            <person name="Kim B.D."/>
            <person name="Cohen O."/>
            <person name="Paran I."/>
            <person name="Suh M.C."/>
            <person name="Lee S.B."/>
            <person name="Kim Y.K."/>
            <person name="Shin Y."/>
            <person name="Noh S.J."/>
            <person name="Park J."/>
            <person name="Seo Y.S."/>
            <person name="Kwon S.Y."/>
            <person name="Kim H.A."/>
            <person name="Park J.M."/>
            <person name="Kim H.J."/>
            <person name="Choi S.B."/>
            <person name="Bosland P.W."/>
            <person name="Reeves G."/>
            <person name="Jo S.H."/>
            <person name="Lee B.W."/>
            <person name="Cho H.T."/>
            <person name="Choi H.S."/>
            <person name="Lee M.S."/>
            <person name="Yu Y."/>
            <person name="Do Choi Y."/>
            <person name="Park B.S."/>
            <person name="van Deynze A."/>
            <person name="Ashrafi H."/>
            <person name="Hill T."/>
            <person name="Kim W.T."/>
            <person name="Pai H.S."/>
            <person name="Ahn H.K."/>
            <person name="Yeam I."/>
            <person name="Giovannoni J.J."/>
            <person name="Rose J.K."/>
            <person name="Sorensen I."/>
            <person name="Lee S.J."/>
            <person name="Kim R.W."/>
            <person name="Choi I.Y."/>
            <person name="Choi B.S."/>
            <person name="Lim J.S."/>
            <person name="Lee Y.H."/>
            <person name="Choi D."/>
        </authorList>
    </citation>
    <scope>NUCLEOTIDE SEQUENCE [LARGE SCALE GENOMIC DNA]</scope>
    <source>
        <strain evidence="3">cv. CM334</strain>
    </source>
</reference>
<reference evidence="2 3" key="2">
    <citation type="journal article" date="2017" name="Genome Biol.">
        <title>New reference genome sequences of hot pepper reveal the massive evolution of plant disease-resistance genes by retroduplication.</title>
        <authorList>
            <person name="Kim S."/>
            <person name="Park J."/>
            <person name="Yeom S.I."/>
            <person name="Kim Y.M."/>
            <person name="Seo E."/>
            <person name="Kim K.T."/>
            <person name="Kim M.S."/>
            <person name="Lee J.M."/>
            <person name="Cheong K."/>
            <person name="Shin H.S."/>
            <person name="Kim S.B."/>
            <person name="Han K."/>
            <person name="Lee J."/>
            <person name="Park M."/>
            <person name="Lee H.A."/>
            <person name="Lee H.Y."/>
            <person name="Lee Y."/>
            <person name="Oh S."/>
            <person name="Lee J.H."/>
            <person name="Choi E."/>
            <person name="Choi E."/>
            <person name="Lee S.E."/>
            <person name="Jeon J."/>
            <person name="Kim H."/>
            <person name="Choi G."/>
            <person name="Song H."/>
            <person name="Lee J."/>
            <person name="Lee S.C."/>
            <person name="Kwon J.K."/>
            <person name="Lee H.Y."/>
            <person name="Koo N."/>
            <person name="Hong Y."/>
            <person name="Kim R.W."/>
            <person name="Kang W.H."/>
            <person name="Huh J.H."/>
            <person name="Kang B.C."/>
            <person name="Yang T.J."/>
            <person name="Lee Y.H."/>
            <person name="Bennetzen J.L."/>
            <person name="Choi D."/>
        </authorList>
    </citation>
    <scope>NUCLEOTIDE SEQUENCE [LARGE SCALE GENOMIC DNA]</scope>
    <source>
        <strain evidence="3">cv. CM334</strain>
    </source>
</reference>
<dbReference type="NCBIfam" id="TIGR01640">
    <property type="entry name" value="F_box_assoc_1"/>
    <property type="match status" value="1"/>
</dbReference>
<comment type="caution">
    <text evidence="2">The sequence shown here is derived from an EMBL/GenBank/DDBJ whole genome shotgun (WGS) entry which is preliminary data.</text>
</comment>
<keyword evidence="3" id="KW-1185">Reference proteome</keyword>
<dbReference type="Gene3D" id="1.20.1280.50">
    <property type="match status" value="1"/>
</dbReference>
<evidence type="ECO:0000313" key="3">
    <source>
        <dbReference type="Proteomes" id="UP000222542"/>
    </source>
</evidence>
<dbReference type="AlphaFoldDB" id="A0A2G2YCE4"/>
<dbReference type="InterPro" id="IPR013187">
    <property type="entry name" value="F-box-assoc_dom_typ3"/>
</dbReference>
<dbReference type="OMA" id="CLYDRIN"/>
<evidence type="ECO:0000259" key="1">
    <source>
        <dbReference type="PROSITE" id="PS50181"/>
    </source>
</evidence>
<dbReference type="InterPro" id="IPR017451">
    <property type="entry name" value="F-box-assoc_interact_dom"/>
</dbReference>
<dbReference type="PROSITE" id="PS50181">
    <property type="entry name" value="FBOX"/>
    <property type="match status" value="1"/>
</dbReference>
<dbReference type="Proteomes" id="UP000222542">
    <property type="component" value="Unassembled WGS sequence"/>
</dbReference>
<name>A0A2G2YCE4_CAPAN</name>
<evidence type="ECO:0000313" key="2">
    <source>
        <dbReference type="EMBL" id="PHT67425.1"/>
    </source>
</evidence>
<sequence length="403" mass="46766">MHFFKSDNKQKNNISEHVQHFTIMHFPRVIMLEILSRLPIKSIFQCKIVCKLWYHLLTSDPLFVKMNQTRSHNIPCILLSNGDYSISSILELKAGYDYYSCRHNRPIVLSHKFHLPPGELPLRVVSSCNGLLCLVSGRIRYENHSIYINNPLLGEYFKLRLPEWKKSLCPLTYRFRFSESSEQYKVLRFAVMFGGIRDVVELEILTIGVDEKWRYVGIVPRPVWFFYEKIYVNGAIHWMDCENPSSVVRINSFNIATEEAKTLPAPPGLENSTSSWTLAELGNCLCLIDIIAFDPFDIWWMKEYGIAESWIKDRIHGNGIPAAIRCVTLAPFIIWKDGEMLMQTDSDSIRLVSYSRKENKYRRVKVYGNGSARSICIPTFYSLKTIMGDNFQVSYVYPKIEIA</sequence>
<dbReference type="Gramene" id="PHT67425">
    <property type="protein sequence ID" value="PHT67425"/>
    <property type="gene ID" value="T459_26912"/>
</dbReference>
<dbReference type="STRING" id="4072.A0A2G2YCE4"/>
<dbReference type="Pfam" id="PF08268">
    <property type="entry name" value="FBA_3"/>
    <property type="match status" value="1"/>
</dbReference>
<accession>A0A2G2YCE4</accession>
<proteinExistence type="predicted"/>
<dbReference type="PANTHER" id="PTHR31672:SF13">
    <property type="entry name" value="F-BOX PROTEIN CPR30-LIKE"/>
    <property type="match status" value="1"/>
</dbReference>
<dbReference type="SMART" id="SM00256">
    <property type="entry name" value="FBOX"/>
    <property type="match status" value="1"/>
</dbReference>
<feature type="domain" description="F-box" evidence="1">
    <location>
        <begin position="20"/>
        <end position="66"/>
    </location>
</feature>
<dbReference type="InterPro" id="IPR001810">
    <property type="entry name" value="F-box_dom"/>
</dbReference>
<dbReference type="EMBL" id="AYRZ02000011">
    <property type="protein sequence ID" value="PHT67425.1"/>
    <property type="molecule type" value="Genomic_DNA"/>
</dbReference>